<dbReference type="KEGG" id="spib:G8759_02205"/>
<dbReference type="AlphaFoldDB" id="A0A6G9AGU0"/>
<name>A0A6G9AGU0_9BACT</name>
<organism evidence="1 2">
    <name type="scientific">Spirosoma aureum</name>
    <dbReference type="NCBI Taxonomy" id="2692134"/>
    <lineage>
        <taxon>Bacteria</taxon>
        <taxon>Pseudomonadati</taxon>
        <taxon>Bacteroidota</taxon>
        <taxon>Cytophagia</taxon>
        <taxon>Cytophagales</taxon>
        <taxon>Cytophagaceae</taxon>
        <taxon>Spirosoma</taxon>
    </lineage>
</organism>
<gene>
    <name evidence="1" type="ORF">G8759_02205</name>
</gene>
<sequence length="107" mass="12440">MKSWYTPINGVRNEYGTRQIGIRQDFIGKQLFSIKIFEQIPGRELDSKEGYNKVLIKAVLMPFTYVLMLSEEFQRQTPAELIWTYVAQKVVHEIRYAGLGEHLISSS</sequence>
<dbReference type="Proteomes" id="UP000501802">
    <property type="component" value="Chromosome"/>
</dbReference>
<accession>A0A6G9AGU0</accession>
<protein>
    <submittedName>
        <fullName evidence="1">Uncharacterized protein</fullName>
    </submittedName>
</protein>
<reference evidence="1 2" key="1">
    <citation type="submission" date="2020-03" db="EMBL/GenBank/DDBJ databases">
        <authorList>
            <person name="Kim M.K."/>
        </authorList>
    </citation>
    <scope>NUCLEOTIDE SEQUENCE [LARGE SCALE GENOMIC DNA]</scope>
    <source>
        <strain evidence="1 2">BT328</strain>
    </source>
</reference>
<dbReference type="RefSeq" id="WP_167204800.1">
    <property type="nucleotide sequence ID" value="NZ_CP050063.1"/>
</dbReference>
<dbReference type="EMBL" id="CP050063">
    <property type="protein sequence ID" value="QIP11526.1"/>
    <property type="molecule type" value="Genomic_DNA"/>
</dbReference>
<evidence type="ECO:0000313" key="1">
    <source>
        <dbReference type="EMBL" id="QIP11526.1"/>
    </source>
</evidence>
<evidence type="ECO:0000313" key="2">
    <source>
        <dbReference type="Proteomes" id="UP000501802"/>
    </source>
</evidence>
<keyword evidence="2" id="KW-1185">Reference proteome</keyword>
<proteinExistence type="predicted"/>